<keyword evidence="10" id="KW-0808">Transferase</keyword>
<dbReference type="CDD" id="cd13934">
    <property type="entry name" value="RNase_H_Dikarya_like"/>
    <property type="match status" value="1"/>
</dbReference>
<dbReference type="Gene3D" id="3.30.420.10">
    <property type="entry name" value="Ribonuclease H-like superfamily/Ribonuclease H"/>
    <property type="match status" value="1"/>
</dbReference>
<evidence type="ECO:0000313" key="11">
    <source>
        <dbReference type="Proteomes" id="UP000027238"/>
    </source>
</evidence>
<dbReference type="InterPro" id="IPR036397">
    <property type="entry name" value="RNaseH_sf"/>
</dbReference>
<keyword evidence="7" id="KW-0378">Hydrolase</keyword>
<evidence type="ECO:0000256" key="1">
    <source>
        <dbReference type="ARBA" id="ARBA00000077"/>
    </source>
</evidence>
<comment type="catalytic activity">
    <reaction evidence="1">
        <text>Endonucleolytic cleavage to 5'-phosphomonoester.</text>
        <dbReference type="EC" id="3.1.26.4"/>
    </reaction>
</comment>
<evidence type="ECO:0000256" key="3">
    <source>
        <dbReference type="ARBA" id="ARBA00012180"/>
    </source>
</evidence>
<keyword evidence="10" id="KW-0548">Nucleotidyltransferase</keyword>
<dbReference type="Pfam" id="PF00075">
    <property type="entry name" value="RNase_H"/>
    <property type="match status" value="1"/>
</dbReference>
<evidence type="ECO:0000259" key="9">
    <source>
        <dbReference type="PROSITE" id="PS50879"/>
    </source>
</evidence>
<dbReference type="GO" id="GO:0003676">
    <property type="term" value="F:nucleic acid binding"/>
    <property type="evidence" value="ECO:0007669"/>
    <property type="project" value="InterPro"/>
</dbReference>
<evidence type="ECO:0000256" key="4">
    <source>
        <dbReference type="ARBA" id="ARBA00022722"/>
    </source>
</evidence>
<feature type="region of interest" description="Disordered" evidence="8">
    <location>
        <begin position="361"/>
        <end position="380"/>
    </location>
</feature>
<keyword evidence="10" id="KW-0695">RNA-directed DNA polymerase</keyword>
<dbReference type="GO" id="GO:0004523">
    <property type="term" value="F:RNA-DNA hybrid ribonuclease activity"/>
    <property type="evidence" value="ECO:0007669"/>
    <property type="project" value="UniProtKB-EC"/>
</dbReference>
<evidence type="ECO:0000256" key="5">
    <source>
        <dbReference type="ARBA" id="ARBA00022723"/>
    </source>
</evidence>
<dbReference type="eggNOG" id="KOG3752">
    <property type="taxonomic scope" value="Eukaryota"/>
</dbReference>
<organism evidence="10 11">
    <name type="scientific">Colletotrichum sublineola</name>
    <name type="common">Sorghum anthracnose fungus</name>
    <dbReference type="NCBI Taxonomy" id="1173701"/>
    <lineage>
        <taxon>Eukaryota</taxon>
        <taxon>Fungi</taxon>
        <taxon>Dikarya</taxon>
        <taxon>Ascomycota</taxon>
        <taxon>Pezizomycotina</taxon>
        <taxon>Sordariomycetes</taxon>
        <taxon>Hypocreomycetidae</taxon>
        <taxon>Glomerellales</taxon>
        <taxon>Glomerellaceae</taxon>
        <taxon>Colletotrichum</taxon>
        <taxon>Colletotrichum graminicola species complex</taxon>
    </lineage>
</organism>
<keyword evidence="6" id="KW-0255">Endonuclease</keyword>
<dbReference type="Proteomes" id="UP000027238">
    <property type="component" value="Unassembled WGS sequence"/>
</dbReference>
<dbReference type="OrthoDB" id="407198at2759"/>
<feature type="domain" description="RNase H type-1" evidence="9">
    <location>
        <begin position="438"/>
        <end position="587"/>
    </location>
</feature>
<dbReference type="SUPFAM" id="SSF53098">
    <property type="entry name" value="Ribonuclease H-like"/>
    <property type="match status" value="1"/>
</dbReference>
<evidence type="ECO:0000256" key="6">
    <source>
        <dbReference type="ARBA" id="ARBA00022759"/>
    </source>
</evidence>
<sequence>MIADATGPYLVDLIESEGRLGRAKPRRRREAALPPAEVMLDAKLHKASVRIHRLDERHPLRMRLRDRPGPDSRLRRMASLTDTNAEYIDPLELPPWERLADWHTALSMVGYEPEKTKEELAIAFTDRLEPLGHQTEVFNAEAQAAFRGLLEAMRSSTARMADNVHICLNNLAVAARLVTRSPGSSQARFRAFRNEEADALAKEACKQIPESHPQPTLAHLKRESRAADLQAFARRWPSICPRQYADLGISPHPKPPELYLPRHLLGRLYAARSQHGDFAAYHERFAHQDALLHCSCGRRKTPVHFYFYKRGLCGWCCVDFSFDLNDGECISSDDEGVFGMDASGLLPWDVSFAQVAASKFGRRKQGGASPTRDPARRGNILSMPLGVNDEIIRLNGVSPRPAVPSVIFPGRFSPPGRGPLQPLDLFPPGHHRFVNQHDDSKMLVFVDGACSNNGSPNAVGGCGFVFKSREGGSISFRLEGRGADGRAYQMTSNRAELRAALAVLKFRAWDGEGFQSVVVATDSEYVASGATDWIRGWVEKGWRSSKGGPVKNRDLWEALLLRIRELHREGYQVAFWRIPREWNVEAY</sequence>
<dbReference type="PANTHER" id="PTHR10642:SF26">
    <property type="entry name" value="RIBONUCLEASE H1"/>
    <property type="match status" value="1"/>
</dbReference>
<dbReference type="HOGENOM" id="CLU_464604_0_0_1"/>
<dbReference type="STRING" id="1173701.A0A066XP72"/>
<protein>
    <recommendedName>
        <fullName evidence="3">ribonuclease H</fullName>
        <ecNumber evidence="3">3.1.26.4</ecNumber>
    </recommendedName>
</protein>
<evidence type="ECO:0000256" key="2">
    <source>
        <dbReference type="ARBA" id="ARBA00005300"/>
    </source>
</evidence>
<reference evidence="11" key="1">
    <citation type="journal article" date="2014" name="Genome Announc.">
        <title>Draft genome sequence of Colletotrichum sublineola, a destructive pathogen of cultivated sorghum.</title>
        <authorList>
            <person name="Baroncelli R."/>
            <person name="Sanz-Martin J.M."/>
            <person name="Rech G.E."/>
            <person name="Sukno S.A."/>
            <person name="Thon M.R."/>
        </authorList>
    </citation>
    <scope>NUCLEOTIDE SEQUENCE [LARGE SCALE GENOMIC DNA]</scope>
    <source>
        <strain evidence="11">TX430BB</strain>
    </source>
</reference>
<keyword evidence="5" id="KW-0479">Metal-binding</keyword>
<evidence type="ECO:0000256" key="7">
    <source>
        <dbReference type="ARBA" id="ARBA00022801"/>
    </source>
</evidence>
<dbReference type="EC" id="3.1.26.4" evidence="3"/>
<name>A0A066XP72_COLSU</name>
<dbReference type="AlphaFoldDB" id="A0A066XP72"/>
<dbReference type="InterPro" id="IPR002156">
    <property type="entry name" value="RNaseH_domain"/>
</dbReference>
<dbReference type="GO" id="GO:0043137">
    <property type="term" value="P:DNA replication, removal of RNA primer"/>
    <property type="evidence" value="ECO:0007669"/>
    <property type="project" value="TreeGrafter"/>
</dbReference>
<dbReference type="PANTHER" id="PTHR10642">
    <property type="entry name" value="RIBONUCLEASE H1"/>
    <property type="match status" value="1"/>
</dbReference>
<dbReference type="PROSITE" id="PS50879">
    <property type="entry name" value="RNASE_H_1"/>
    <property type="match status" value="1"/>
</dbReference>
<comment type="caution">
    <text evidence="10">The sequence shown here is derived from an EMBL/GenBank/DDBJ whole genome shotgun (WGS) entry which is preliminary data.</text>
</comment>
<comment type="similarity">
    <text evidence="2">Belongs to the RNase H family.</text>
</comment>
<gene>
    <name evidence="10" type="ORF">CSUB01_11854</name>
</gene>
<dbReference type="EMBL" id="JMSE01000508">
    <property type="protein sequence ID" value="KDN69484.1"/>
    <property type="molecule type" value="Genomic_DNA"/>
</dbReference>
<dbReference type="InterPro" id="IPR050092">
    <property type="entry name" value="RNase_H"/>
</dbReference>
<dbReference type="GO" id="GO:0003964">
    <property type="term" value="F:RNA-directed DNA polymerase activity"/>
    <property type="evidence" value="ECO:0007669"/>
    <property type="project" value="UniProtKB-KW"/>
</dbReference>
<evidence type="ECO:0000256" key="8">
    <source>
        <dbReference type="SAM" id="MobiDB-lite"/>
    </source>
</evidence>
<accession>A0A066XP72</accession>
<keyword evidence="11" id="KW-1185">Reference proteome</keyword>
<proteinExistence type="inferred from homology"/>
<dbReference type="CDD" id="cd09276">
    <property type="entry name" value="Rnase_HI_RT_non_LTR"/>
    <property type="match status" value="1"/>
</dbReference>
<evidence type="ECO:0000313" key="10">
    <source>
        <dbReference type="EMBL" id="KDN69484.1"/>
    </source>
</evidence>
<keyword evidence="4" id="KW-0540">Nuclease</keyword>
<dbReference type="InterPro" id="IPR012337">
    <property type="entry name" value="RNaseH-like_sf"/>
</dbReference>
<dbReference type="GO" id="GO:0046872">
    <property type="term" value="F:metal ion binding"/>
    <property type="evidence" value="ECO:0007669"/>
    <property type="project" value="UniProtKB-KW"/>
</dbReference>